<dbReference type="InterPro" id="IPR023393">
    <property type="entry name" value="START-like_dom_sf"/>
</dbReference>
<dbReference type="AlphaFoldDB" id="A0A7C3KB44"/>
<dbReference type="EMBL" id="DSRU01000003">
    <property type="protein sequence ID" value="HFM96190.1"/>
    <property type="molecule type" value="Genomic_DNA"/>
</dbReference>
<protein>
    <submittedName>
        <fullName evidence="1">DUF1997 domain-containing protein</fullName>
    </submittedName>
</protein>
<comment type="caution">
    <text evidence="1">The sequence shown here is derived from an EMBL/GenBank/DDBJ whole genome shotgun (WGS) entry which is preliminary data.</text>
</comment>
<evidence type="ECO:0000313" key="1">
    <source>
        <dbReference type="EMBL" id="HFM96190.1"/>
    </source>
</evidence>
<sequence>MQSPIAQPQSGDPTNGYLHVMSVYTDSDGALSDESTANVTEPIRFHSHFVDHMDLYADTDTVARYFDDHHVWFERCAQPMKVEPIGKNAYALVVGRYGAAGFELEPRIGLDLLPQENKIYRIETVPVPGYEPIGYQVDFKAAMELAEVEPGEILVSANNGSHPIEKITRVNWTLELIVDIQFPRFIHAALPKSLILGTGDQLLKQVVRQVSRRLTRKVQDDFCRTYEIELPKRQRRWFFQKQEIADPTGEEA</sequence>
<name>A0A7C3KB44_9CYAN</name>
<gene>
    <name evidence="1" type="ORF">ENR64_00180</name>
</gene>
<organism evidence="1">
    <name type="scientific">Oscillatoriales cyanobacterium SpSt-418</name>
    <dbReference type="NCBI Taxonomy" id="2282169"/>
    <lineage>
        <taxon>Bacteria</taxon>
        <taxon>Bacillati</taxon>
        <taxon>Cyanobacteriota</taxon>
        <taxon>Cyanophyceae</taxon>
        <taxon>Oscillatoriophycideae</taxon>
        <taxon>Oscillatoriales</taxon>
    </lineage>
</organism>
<dbReference type="Gene3D" id="3.30.530.20">
    <property type="match status" value="1"/>
</dbReference>
<dbReference type="InterPro" id="IPR018971">
    <property type="entry name" value="DUF1997"/>
</dbReference>
<dbReference type="Pfam" id="PF09366">
    <property type="entry name" value="DUF1997"/>
    <property type="match status" value="1"/>
</dbReference>
<reference evidence="1" key="1">
    <citation type="journal article" date="2020" name="mSystems">
        <title>Genome- and Community-Level Interaction Insights into Carbon Utilization and Element Cycling Functions of Hydrothermarchaeota in Hydrothermal Sediment.</title>
        <authorList>
            <person name="Zhou Z."/>
            <person name="Liu Y."/>
            <person name="Xu W."/>
            <person name="Pan J."/>
            <person name="Luo Z.H."/>
            <person name="Li M."/>
        </authorList>
    </citation>
    <scope>NUCLEOTIDE SEQUENCE [LARGE SCALE GENOMIC DNA]</scope>
    <source>
        <strain evidence="1">SpSt-418</strain>
    </source>
</reference>
<accession>A0A7C3KB44</accession>
<proteinExistence type="predicted"/>